<organism evidence="2 3">
    <name type="scientific">Azospirillum brasilense</name>
    <dbReference type="NCBI Taxonomy" id="192"/>
    <lineage>
        <taxon>Bacteria</taxon>
        <taxon>Pseudomonadati</taxon>
        <taxon>Pseudomonadota</taxon>
        <taxon>Alphaproteobacteria</taxon>
        <taxon>Rhodospirillales</taxon>
        <taxon>Azospirillaceae</taxon>
        <taxon>Azospirillum</taxon>
    </lineage>
</organism>
<dbReference type="AlphaFoldDB" id="A0A4D8QPS6"/>
<evidence type="ECO:0000313" key="2">
    <source>
        <dbReference type="EMBL" id="QCO12437.1"/>
    </source>
</evidence>
<evidence type="ECO:0000313" key="3">
    <source>
        <dbReference type="Proteomes" id="UP000298774"/>
    </source>
</evidence>
<dbReference type="PANTHER" id="PTHR48104">
    <property type="entry name" value="METACASPASE-4"/>
    <property type="match status" value="1"/>
</dbReference>
<proteinExistence type="predicted"/>
<dbReference type="InterPro" id="IPR011600">
    <property type="entry name" value="Pept_C14_caspase"/>
</dbReference>
<dbReference type="SUPFAM" id="SSF52129">
    <property type="entry name" value="Caspase-like"/>
    <property type="match status" value="1"/>
</dbReference>
<feature type="domain" description="Peptidase C14 caspase" evidence="1">
    <location>
        <begin position="45"/>
        <end position="297"/>
    </location>
</feature>
<dbReference type="EMBL" id="CP032342">
    <property type="protein sequence ID" value="QCO12437.1"/>
    <property type="molecule type" value="Genomic_DNA"/>
</dbReference>
<dbReference type="Gene3D" id="3.40.50.1460">
    <property type="match status" value="1"/>
</dbReference>
<name>A0A4D8QPS6_AZOBR</name>
<reference evidence="2 3" key="1">
    <citation type="submission" date="2018-09" db="EMBL/GenBank/DDBJ databases">
        <title>Whole genome based analysis of evolution and adaptive divergence in Indian and Brazilian strains of Azospirillum brasilense.</title>
        <authorList>
            <person name="Singh C."/>
            <person name="Tripathi A.K."/>
        </authorList>
    </citation>
    <scope>NUCLEOTIDE SEQUENCE [LARGE SCALE GENOMIC DNA]</scope>
    <source>
        <strain evidence="2 3">MTCC4038</strain>
        <plasmid evidence="2 3">p3</plasmid>
    </source>
</reference>
<dbReference type="Proteomes" id="UP000298774">
    <property type="component" value="Plasmid p3"/>
</dbReference>
<dbReference type="GO" id="GO:0004197">
    <property type="term" value="F:cysteine-type endopeptidase activity"/>
    <property type="evidence" value="ECO:0007669"/>
    <property type="project" value="InterPro"/>
</dbReference>
<dbReference type="Pfam" id="PF00656">
    <property type="entry name" value="Peptidase_C14"/>
    <property type="match status" value="1"/>
</dbReference>
<gene>
    <name evidence="2" type="ORF">D3868_25560</name>
</gene>
<geneLocation type="plasmid" evidence="2 3">
    <name>p3</name>
</geneLocation>
<protein>
    <submittedName>
        <fullName evidence="2">Caspase family protein</fullName>
    </submittedName>
</protein>
<evidence type="ECO:0000259" key="1">
    <source>
        <dbReference type="Pfam" id="PF00656"/>
    </source>
</evidence>
<dbReference type="PANTHER" id="PTHR48104:SF30">
    <property type="entry name" value="METACASPASE-1"/>
    <property type="match status" value="1"/>
</dbReference>
<accession>A0A4D8QPS6</accession>
<dbReference type="GO" id="GO:0006508">
    <property type="term" value="P:proteolysis"/>
    <property type="evidence" value="ECO:0007669"/>
    <property type="project" value="InterPro"/>
</dbReference>
<keyword evidence="2" id="KW-0614">Plasmid</keyword>
<dbReference type="InterPro" id="IPR050452">
    <property type="entry name" value="Metacaspase"/>
</dbReference>
<sequence length="718" mass="76975">MRPVCQKEATIMLKRVFTVQRLRNAFAVVIISLCGLATSAVQARDIALLVGVSAYPSLPEHRQLRGPMNDVKLMRTALEKLGIKNREVTVLADGTTAAAPPTRAAILAQLDRITAQAGSGDRVLLYFAGHGSRQPAKPEDIGKRSFDGFDAIFLPRDVGRWDGSIRAVQNAIVNHEFRQRIDAIRAKGAFVWAIFDSCHSAYMARGPQEMRVRSVEAAELGIPDPEIAAAQARGVTSRGLNKTAVPLEPDGDNSLAGYAAFFAAQSTETTPEYLLPGDDPKATQHGLFTFHLARAILSAPDASFRRLGDQVLQLYAQNGRTSPTPAFAGPGLDGSWSGAAPGERQWRLARREDGSITMPAGSMHLIGKGSILAILPKAVARDDAALGYVEVVSAQSFTSTVKPVRRAGKPELSGAALHGAVARLVAPAVPLTVRVSKPFLPRNPSTDERRIQRILDAVNVPQVAWTGASDVDVNVRLILEDGRLWFTQTDVPLVKEGPMAAASVAINGDETWVRNEAQVVLNRAVKALNVLRVVGELERGPLDGLALEVRLRRGGAGPGEPVATEGPPLAVRDGDEFDITVRNTGSRHADLTVLYFDSRYNIGAMFPMGGELNRLSPGTGMLRPAPIKIVTASGDGTPGTAGRERLLLIAVEAQPNQPNLDLTFLADPVRRGVRGGERDIAMLFESAGFPLPSVRGAVVPLLERSSVRLIELDVKPGQ</sequence>
<dbReference type="GO" id="GO:0005737">
    <property type="term" value="C:cytoplasm"/>
    <property type="evidence" value="ECO:0007669"/>
    <property type="project" value="TreeGrafter"/>
</dbReference>
<dbReference type="InterPro" id="IPR029030">
    <property type="entry name" value="Caspase-like_dom_sf"/>
</dbReference>